<feature type="domain" description="Radical SAM core" evidence="7">
    <location>
        <begin position="1"/>
        <end position="227"/>
    </location>
</feature>
<comment type="similarity">
    <text evidence="6">Belongs to the radical SAM superfamily. Anaerobic sulfatase-maturating enzyme family.</text>
</comment>
<accession>A0A679IHF0</accession>
<keyword evidence="9" id="KW-1185">Reference proteome</keyword>
<keyword evidence="5" id="KW-0411">Iron-sulfur</keyword>
<dbReference type="SFLD" id="SFLDS00029">
    <property type="entry name" value="Radical_SAM"/>
    <property type="match status" value="1"/>
</dbReference>
<dbReference type="PROSITE" id="PS51918">
    <property type="entry name" value="RADICAL_SAM"/>
    <property type="match status" value="1"/>
</dbReference>
<evidence type="ECO:0000259" key="7">
    <source>
        <dbReference type="PROSITE" id="PS51918"/>
    </source>
</evidence>
<dbReference type="SFLD" id="SFLDG01067">
    <property type="entry name" value="SPASM/twitch_domain_containing"/>
    <property type="match status" value="1"/>
</dbReference>
<organism evidence="8 9">
    <name type="scientific">Enterococcus saigonensis</name>
    <dbReference type="NCBI Taxonomy" id="1805431"/>
    <lineage>
        <taxon>Bacteria</taxon>
        <taxon>Bacillati</taxon>
        <taxon>Bacillota</taxon>
        <taxon>Bacilli</taxon>
        <taxon>Lactobacillales</taxon>
        <taxon>Enterococcaceae</taxon>
        <taxon>Enterococcus</taxon>
    </lineage>
</organism>
<dbReference type="InterPro" id="IPR058240">
    <property type="entry name" value="rSAM_sf"/>
</dbReference>
<dbReference type="AlphaFoldDB" id="A0A679IHF0"/>
<dbReference type="InterPro" id="IPR034485">
    <property type="entry name" value="Anaerobic_Cys-type_sulfatase-m"/>
</dbReference>
<dbReference type="GO" id="GO:0046872">
    <property type="term" value="F:metal ion binding"/>
    <property type="evidence" value="ECO:0007669"/>
    <property type="project" value="UniProtKB-KW"/>
</dbReference>
<dbReference type="Gene3D" id="3.20.20.70">
    <property type="entry name" value="Aldolase class I"/>
    <property type="match status" value="1"/>
</dbReference>
<evidence type="ECO:0000256" key="3">
    <source>
        <dbReference type="ARBA" id="ARBA00022723"/>
    </source>
</evidence>
<name>A0A679IHF0_9ENTE</name>
<dbReference type="GO" id="GO:0051536">
    <property type="term" value="F:iron-sulfur cluster binding"/>
    <property type="evidence" value="ECO:0007669"/>
    <property type="project" value="UniProtKB-KW"/>
</dbReference>
<dbReference type="NCBIfam" id="TIGR04085">
    <property type="entry name" value="rSAM_more_4Fe4S"/>
    <property type="match status" value="1"/>
</dbReference>
<dbReference type="InterPro" id="IPR013785">
    <property type="entry name" value="Aldolase_TIM"/>
</dbReference>
<protein>
    <submittedName>
        <fullName evidence="8">Radical SAM/SPASM domain-containing protein</fullName>
    </submittedName>
</protein>
<dbReference type="SUPFAM" id="SSF102114">
    <property type="entry name" value="Radical SAM enzymes"/>
    <property type="match status" value="1"/>
</dbReference>
<keyword evidence="3" id="KW-0479">Metal-binding</keyword>
<dbReference type="InterPro" id="IPR007197">
    <property type="entry name" value="rSAM"/>
</dbReference>
<dbReference type="SFLD" id="SFLDG01072">
    <property type="entry name" value="dehydrogenase_like"/>
    <property type="match status" value="1"/>
</dbReference>
<evidence type="ECO:0000256" key="4">
    <source>
        <dbReference type="ARBA" id="ARBA00023004"/>
    </source>
</evidence>
<dbReference type="KEGG" id="esg:EsVE80_00890"/>
<sequence>MKHISVLIKPASSLCNLRCKYCFYADVSSLREVRSYGRMKKEVAEKMIKNIFSDLENGDELTLAFQGGEPTLAGLKYYENIVQLVKQQEKKVYVHYAIQTNGMLINFAWCKFFKENNFLVGLSIDGLPLYHNQNRVDVRGKGTFQKVLHTKRLFDKFEIEYNVLCVLTNQLAKEATKVFHFLKNESIRFVQFIPCMDDLDAKGNSSYSLTPKNFSIFYRELLQLWLNDLISGHYISIKLFDDVVNLLVNKQITACGILGNCQIQYVIEADGSVYPCDFYVLDEYRMGYIQEETLRELFEKESAVSFICAPRKLTDFCQNCELKRICQGGCKRMKDVMYVDKENNICGYKELLVELIPQIPLILNEMGKLTLC</sequence>
<dbReference type="Pfam" id="PF13186">
    <property type="entry name" value="SPASM"/>
    <property type="match status" value="1"/>
</dbReference>
<dbReference type="SFLD" id="SFLDG01384">
    <property type="entry name" value="thioether_bond_formation_requi"/>
    <property type="match status" value="1"/>
</dbReference>
<dbReference type="RefSeq" id="WP_173101968.1">
    <property type="nucleotide sequence ID" value="NZ_AP022822.1"/>
</dbReference>
<dbReference type="Proteomes" id="UP000502998">
    <property type="component" value="Chromosome"/>
</dbReference>
<proteinExistence type="inferred from homology"/>
<keyword evidence="2" id="KW-0949">S-adenosyl-L-methionine</keyword>
<dbReference type="CDD" id="cd01335">
    <property type="entry name" value="Radical_SAM"/>
    <property type="match status" value="1"/>
</dbReference>
<evidence type="ECO:0000313" key="9">
    <source>
        <dbReference type="Proteomes" id="UP000502998"/>
    </source>
</evidence>
<dbReference type="PANTHER" id="PTHR43273">
    <property type="entry name" value="ANAEROBIC SULFATASE-MATURATING ENZYME HOMOLOG ASLB-RELATED"/>
    <property type="match status" value="1"/>
</dbReference>
<evidence type="ECO:0000313" key="8">
    <source>
        <dbReference type="EMBL" id="BCA84566.1"/>
    </source>
</evidence>
<dbReference type="EMBL" id="AP022822">
    <property type="protein sequence ID" value="BCA84566.1"/>
    <property type="molecule type" value="Genomic_DNA"/>
</dbReference>
<comment type="cofactor">
    <cofactor evidence="1">
        <name>[4Fe-4S] cluster</name>
        <dbReference type="ChEBI" id="CHEBI:49883"/>
    </cofactor>
</comment>
<evidence type="ECO:0000256" key="2">
    <source>
        <dbReference type="ARBA" id="ARBA00022691"/>
    </source>
</evidence>
<evidence type="ECO:0000256" key="5">
    <source>
        <dbReference type="ARBA" id="ARBA00023014"/>
    </source>
</evidence>
<dbReference type="SFLD" id="SFLDG01386">
    <property type="entry name" value="main_SPASM_domain-containing"/>
    <property type="match status" value="1"/>
</dbReference>
<gene>
    <name evidence="8" type="ORF">EsVE80_00890</name>
</gene>
<dbReference type="GO" id="GO:0016491">
    <property type="term" value="F:oxidoreductase activity"/>
    <property type="evidence" value="ECO:0007669"/>
    <property type="project" value="InterPro"/>
</dbReference>
<dbReference type="PANTHER" id="PTHR43273:SF3">
    <property type="entry name" value="ANAEROBIC SULFATASE-MATURATING ENZYME HOMOLOG ASLB-RELATED"/>
    <property type="match status" value="1"/>
</dbReference>
<reference evidence="8 9" key="1">
    <citation type="submission" date="2020-02" db="EMBL/GenBank/DDBJ databases">
        <title>Characterization of vanA genotype vancomycin-resistant Enterococcus saigonensis VE80.</title>
        <authorList>
            <person name="Harada T."/>
            <person name="Motooka D."/>
            <person name="Nakamura S."/>
            <person name="Yamamoto Y."/>
            <person name="Kawahara R."/>
            <person name="Kawatsu K."/>
        </authorList>
    </citation>
    <scope>NUCLEOTIDE SEQUENCE [LARGE SCALE GENOMIC DNA]</scope>
    <source>
        <strain evidence="8 9">VE80</strain>
    </source>
</reference>
<dbReference type="InterPro" id="IPR023885">
    <property type="entry name" value="4Fe4S-binding_SPASM_dom"/>
</dbReference>
<dbReference type="InterPro" id="IPR023867">
    <property type="entry name" value="Sulphatase_maturase_rSAM"/>
</dbReference>
<dbReference type="Pfam" id="PF04055">
    <property type="entry name" value="Radical_SAM"/>
    <property type="match status" value="1"/>
</dbReference>
<evidence type="ECO:0000256" key="1">
    <source>
        <dbReference type="ARBA" id="ARBA00001966"/>
    </source>
</evidence>
<keyword evidence="4" id="KW-0408">Iron</keyword>
<evidence type="ECO:0000256" key="6">
    <source>
        <dbReference type="ARBA" id="ARBA00023601"/>
    </source>
</evidence>
<dbReference type="SFLD" id="SFLDF00289">
    <property type="entry name" value="anaerobic_Cys-type_sulfatase-m"/>
    <property type="match status" value="1"/>
</dbReference>